<dbReference type="InterPro" id="IPR054528">
    <property type="entry name" value="TcaA_5th"/>
</dbReference>
<protein>
    <submittedName>
        <fullName evidence="5">Uncharacterized protein</fullName>
    </submittedName>
</protein>
<dbReference type="Proteomes" id="UP001549122">
    <property type="component" value="Unassembled WGS sequence"/>
</dbReference>
<gene>
    <name evidence="5" type="ORF">ABID29_002010</name>
</gene>
<keyword evidence="6" id="KW-1185">Reference proteome</keyword>
<accession>A0ABV2FK22</accession>
<dbReference type="RefSeq" id="WP_354365993.1">
    <property type="nucleotide sequence ID" value="NZ_JBEPLO010000026.1"/>
</dbReference>
<dbReference type="Pfam" id="PF22819">
    <property type="entry name" value="TcaA_5th"/>
    <property type="match status" value="1"/>
</dbReference>
<evidence type="ECO:0000313" key="6">
    <source>
        <dbReference type="Proteomes" id="UP001549122"/>
    </source>
</evidence>
<evidence type="ECO:0000259" key="4">
    <source>
        <dbReference type="Pfam" id="PF22819"/>
    </source>
</evidence>
<sequence>MATKEKWTSLFEQVVGRKPSPAEFMAGKESDFDLKQIRRIAGLDGLSDQSLTGSTVTKATHFEEASDTTSGDLATPEFSSVEGTIDSGVSTAGAVGYDSPTYDQVQPVYQEQPAPTYEQELVYTTPPAKKILTKGQKLKRLLIGAGLLTGLGLAAGYYYLDQQTGPDVAVETFAKAFDSNDYDQVAKLLSTKETQWTKEEAKGFLDYLEANGINAKSELEKIVASGGNTVFNDDRGNKLLGLQEVGKKFGLFSEYQVATYPVDLVVTGNLDKLTIDGQAIEKNQEVSLGQVKFAPKQMAVAAKTELGDLKTNVSLDLNTIENNQAKVALVSVPKQLSVTLPDDLTDVEKVKLVVNGKEVADSLSKEISLLDNQDIEAHAIFTYEGNEYTTEKVTVNTGSERDVPIELTLSSEAQKRISEAKKAKEAKEEAAKQAAEAEKEKERQLSATKDKAYNFLTNYRKAVYDSIRNRTNTYSSYYDPNSGVYQAMVNYTVNGGANDKKVDYLSPGDFSVEDIVQQDNNTYAVTMHNTFTEYYFNGKSDYVEKYQTFYLRTDGDSFKIYDIQERIVQ</sequence>
<feature type="transmembrane region" description="Helical" evidence="2">
    <location>
        <begin position="141"/>
        <end position="160"/>
    </location>
</feature>
<feature type="coiled-coil region" evidence="1">
    <location>
        <begin position="410"/>
        <end position="451"/>
    </location>
</feature>
<dbReference type="InterPro" id="IPR054529">
    <property type="entry name" value="TcaA_2nd"/>
</dbReference>
<evidence type="ECO:0000313" key="5">
    <source>
        <dbReference type="EMBL" id="MET3558882.1"/>
    </source>
</evidence>
<keyword evidence="1" id="KW-0175">Coiled coil</keyword>
<keyword evidence="2" id="KW-1133">Transmembrane helix</keyword>
<dbReference type="Pfam" id="PF22813">
    <property type="entry name" value="TcaA_2nd"/>
    <property type="match status" value="1"/>
</dbReference>
<evidence type="ECO:0000259" key="3">
    <source>
        <dbReference type="Pfam" id="PF22813"/>
    </source>
</evidence>
<comment type="caution">
    <text evidence="5">The sequence shown here is derived from an EMBL/GenBank/DDBJ whole genome shotgun (WGS) entry which is preliminary data.</text>
</comment>
<feature type="domain" description="TcaA protein NTF2-like" evidence="4">
    <location>
        <begin position="449"/>
        <end position="563"/>
    </location>
</feature>
<dbReference type="EMBL" id="JBEPLO010000026">
    <property type="protein sequence ID" value="MET3558882.1"/>
    <property type="molecule type" value="Genomic_DNA"/>
</dbReference>
<keyword evidence="2" id="KW-0812">Transmembrane</keyword>
<proteinExistence type="predicted"/>
<evidence type="ECO:0000256" key="2">
    <source>
        <dbReference type="SAM" id="Phobius"/>
    </source>
</evidence>
<reference evidence="5 6" key="1">
    <citation type="submission" date="2024-06" db="EMBL/GenBank/DDBJ databases">
        <title>Genomic Encyclopedia of Type Strains, Phase IV (KMG-IV): sequencing the most valuable type-strain genomes for metagenomic binning, comparative biology and taxonomic classification.</title>
        <authorList>
            <person name="Goeker M."/>
        </authorList>
    </citation>
    <scope>NUCLEOTIDE SEQUENCE [LARGE SCALE GENOMIC DNA]</scope>
    <source>
        <strain evidence="5 6">DSM 28303</strain>
    </source>
</reference>
<feature type="domain" description="TcaA second" evidence="3">
    <location>
        <begin position="169"/>
        <end position="257"/>
    </location>
</feature>
<name>A0ABV2FK22_9STRE</name>
<keyword evidence="2" id="KW-0472">Membrane</keyword>
<evidence type="ECO:0000256" key="1">
    <source>
        <dbReference type="SAM" id="Coils"/>
    </source>
</evidence>
<organism evidence="5 6">
    <name type="scientific">Streptococcus rupicaprae</name>
    <dbReference type="NCBI Taxonomy" id="759619"/>
    <lineage>
        <taxon>Bacteria</taxon>
        <taxon>Bacillati</taxon>
        <taxon>Bacillota</taxon>
        <taxon>Bacilli</taxon>
        <taxon>Lactobacillales</taxon>
        <taxon>Streptococcaceae</taxon>
        <taxon>Streptococcus</taxon>
    </lineage>
</organism>